<keyword evidence="4" id="KW-1185">Reference proteome</keyword>
<gene>
    <name evidence="3" type="ORF">TRFO_33022</name>
</gene>
<feature type="transmembrane region" description="Helical" evidence="2">
    <location>
        <begin position="126"/>
        <end position="151"/>
    </location>
</feature>
<evidence type="ECO:0000256" key="1">
    <source>
        <dbReference type="SAM" id="MobiDB-lite"/>
    </source>
</evidence>
<feature type="compositionally biased region" description="Low complexity" evidence="1">
    <location>
        <begin position="42"/>
        <end position="57"/>
    </location>
</feature>
<proteinExistence type="predicted"/>
<dbReference type="GeneID" id="94843534"/>
<dbReference type="EMBL" id="MLAK01000959">
    <property type="protein sequence ID" value="OHT00368.1"/>
    <property type="molecule type" value="Genomic_DNA"/>
</dbReference>
<feature type="region of interest" description="Disordered" evidence="1">
    <location>
        <begin position="1"/>
        <end position="70"/>
    </location>
</feature>
<feature type="compositionally biased region" description="Low complexity" evidence="1">
    <location>
        <begin position="1"/>
        <end position="34"/>
    </location>
</feature>
<feature type="compositionally biased region" description="Polar residues" evidence="1">
    <location>
        <begin position="58"/>
        <end position="70"/>
    </location>
</feature>
<keyword evidence="2" id="KW-1133">Transmembrane helix</keyword>
<evidence type="ECO:0000256" key="2">
    <source>
        <dbReference type="SAM" id="Phobius"/>
    </source>
</evidence>
<dbReference type="VEuPathDB" id="TrichDB:TRFO_33022"/>
<evidence type="ECO:0000313" key="3">
    <source>
        <dbReference type="EMBL" id="OHT00368.1"/>
    </source>
</evidence>
<name>A0A1J4JPN1_9EUKA</name>
<protein>
    <submittedName>
        <fullName evidence="3">Uncharacterized protein</fullName>
    </submittedName>
</protein>
<dbReference type="Proteomes" id="UP000179807">
    <property type="component" value="Unassembled WGS sequence"/>
</dbReference>
<comment type="caution">
    <text evidence="3">The sequence shown here is derived from an EMBL/GenBank/DDBJ whole genome shotgun (WGS) entry which is preliminary data.</text>
</comment>
<reference evidence="3" key="1">
    <citation type="submission" date="2016-10" db="EMBL/GenBank/DDBJ databases">
        <authorList>
            <person name="Benchimol M."/>
            <person name="Almeida L.G."/>
            <person name="Vasconcelos A.T."/>
            <person name="Perreira-Neves A."/>
            <person name="Rosa I.A."/>
            <person name="Tasca T."/>
            <person name="Bogo M.R."/>
            <person name="de Souza W."/>
        </authorList>
    </citation>
    <scope>NUCLEOTIDE SEQUENCE [LARGE SCALE GENOMIC DNA]</scope>
    <source>
        <strain evidence="3">K</strain>
    </source>
</reference>
<organism evidence="3 4">
    <name type="scientific">Tritrichomonas foetus</name>
    <dbReference type="NCBI Taxonomy" id="1144522"/>
    <lineage>
        <taxon>Eukaryota</taxon>
        <taxon>Metamonada</taxon>
        <taxon>Parabasalia</taxon>
        <taxon>Tritrichomonadida</taxon>
        <taxon>Tritrichomonadidae</taxon>
        <taxon>Tritrichomonas</taxon>
    </lineage>
</organism>
<sequence>MNSVNSFNTNHHNTNSISNSFSNSDIHQNSTNSHAHTHNNSHNHQQNHQLNLNDSNQTSSDNENISINPSIDVSEENIQNQVIEDEINESLDKKFIVPGGYFGVALVVVPLLACSVFMAVASGWQSFLICIAIVAALFLLKGIEIVILWLLKKCGAELVSMNDEFDDIKNEETKVDFDRTCSSETSSEGLESAYT</sequence>
<feature type="transmembrane region" description="Helical" evidence="2">
    <location>
        <begin position="100"/>
        <end position="120"/>
    </location>
</feature>
<dbReference type="AlphaFoldDB" id="A0A1J4JPN1"/>
<dbReference type="RefSeq" id="XP_068353504.1">
    <property type="nucleotide sequence ID" value="XM_068508830.1"/>
</dbReference>
<keyword evidence="2" id="KW-0472">Membrane</keyword>
<accession>A0A1J4JPN1</accession>
<evidence type="ECO:0000313" key="4">
    <source>
        <dbReference type="Proteomes" id="UP000179807"/>
    </source>
</evidence>
<keyword evidence="2" id="KW-0812">Transmembrane</keyword>